<evidence type="ECO:0000313" key="1">
    <source>
        <dbReference type="EMBL" id="MBZ6078409.1"/>
    </source>
</evidence>
<organism evidence="1 2">
    <name type="scientific">Microvirga puerhi</name>
    <dbReference type="NCBI Taxonomy" id="2876078"/>
    <lineage>
        <taxon>Bacteria</taxon>
        <taxon>Pseudomonadati</taxon>
        <taxon>Pseudomonadota</taxon>
        <taxon>Alphaproteobacteria</taxon>
        <taxon>Hyphomicrobiales</taxon>
        <taxon>Methylobacteriaceae</taxon>
        <taxon>Microvirga</taxon>
    </lineage>
</organism>
<dbReference type="RefSeq" id="WP_224315161.1">
    <property type="nucleotide sequence ID" value="NZ_JAIRBM010000018.1"/>
</dbReference>
<accession>A0ABS7VS82</accession>
<keyword evidence="2" id="KW-1185">Reference proteome</keyword>
<evidence type="ECO:0000313" key="2">
    <source>
        <dbReference type="Proteomes" id="UP000704176"/>
    </source>
</evidence>
<dbReference type="Proteomes" id="UP000704176">
    <property type="component" value="Unassembled WGS sequence"/>
</dbReference>
<comment type="caution">
    <text evidence="1">The sequence shown here is derived from an EMBL/GenBank/DDBJ whole genome shotgun (WGS) entry which is preliminary data.</text>
</comment>
<protein>
    <submittedName>
        <fullName evidence="1">Uncharacterized protein</fullName>
    </submittedName>
</protein>
<sequence length="328" mass="36946">MTKEEIELVAELLAKIGGTWHPERRRSGSRAVGNRHREVARLIVEAVERSKSTNQAAPDNSLQSGSPVDGSQFTFSGHARLQVGAVVLYRVGADKRTVTCRIEKMEGDQVYLVPEHREIGWVSTHTLLPLKRQRAYETQPRPLQTSRMSEGGTVEPFPIAAEGVKFSPQLKIGAAPPDVQYYFSSSGDWIAFRRYRKDRYLFDQKGNWIGWFPWTDNDAVDLNGQYLGTVVDDNRIYRRTFPEPKSREIGLVAPPGHVGYSGYPGHAAPCLPPFGFTDIDLKRIRRGRRFWLKSHGPIETPPSDRSPFYALAAAFGLGRVASWIKRLI</sequence>
<name>A0ABS7VS82_9HYPH</name>
<reference evidence="1 2" key="1">
    <citation type="submission" date="2021-09" db="EMBL/GenBank/DDBJ databases">
        <title>The complete genome sequence of a new microorganism.</title>
        <authorList>
            <person name="Zi Z."/>
        </authorList>
    </citation>
    <scope>NUCLEOTIDE SEQUENCE [LARGE SCALE GENOMIC DNA]</scope>
    <source>
        <strain evidence="1 2">WGZ8</strain>
    </source>
</reference>
<proteinExistence type="predicted"/>
<gene>
    <name evidence="1" type="ORF">K9B37_19305</name>
</gene>
<dbReference type="EMBL" id="JAIRBM010000018">
    <property type="protein sequence ID" value="MBZ6078409.1"/>
    <property type="molecule type" value="Genomic_DNA"/>
</dbReference>